<accession>A0AC61MNE4</accession>
<proteinExistence type="predicted"/>
<dbReference type="EMBL" id="CP066744">
    <property type="protein sequence ID" value="QQK07085.1"/>
    <property type="molecule type" value="Genomic_DNA"/>
</dbReference>
<dbReference type="Proteomes" id="UP000595814">
    <property type="component" value="Chromosome"/>
</dbReference>
<name>A0AC61MNE4_9FIRM</name>
<protein>
    <submittedName>
        <fullName evidence="1">LTA synthase family protein</fullName>
    </submittedName>
</protein>
<sequence length="506" mass="57671">MNKIIKGNKKNSRAFSSVLSTIIIIISTILIMTAVYMSTTFRNKGIKDIVYHLKSGMGGTSPDVVLSVLGACIIPFTIMLAVLLLPMFLLKRKKNYSAKKVGRIKMFYSVGIMCIASTMFYNLLGGADYVKAVFQESPIIEENYVDPKNVKMNFPEKKQNLILIYAESIENSILNKNIGGGWDYSIMPELEQIALENTNFSNTDKIGGFHQVEGTTWSIAGITASTSGIPLKGFVNNEYKSENFLDGAYSLGDVLRDEGYNLRVMMGSKAEFGGKEQFFKNHGNYDIFDFHHAVDNGYMREEDKVWWGYEDSKLFEWSKEEATKLASEEKPFNLVIETVNTHYTDGWLEEGGEEKFDTRYENVHAQSSKQINEFVEWVKQQDFYENTTIVIMGDHLGMQDKFYSDNIDENYDRTVYNAIINPRTETKNNKNRKFTTFDMYPTILASLGVEIEGEQLGLGINMFSGKDTLVEKYGYDYFNEELMKNSTFYNDYILGEDAKDGVTLKK</sequence>
<evidence type="ECO:0000313" key="1">
    <source>
        <dbReference type="EMBL" id="QQK07085.1"/>
    </source>
</evidence>
<keyword evidence="2" id="KW-1185">Reference proteome</keyword>
<evidence type="ECO:0000313" key="2">
    <source>
        <dbReference type="Proteomes" id="UP000595814"/>
    </source>
</evidence>
<organism evidence="1 2">
    <name type="scientific">Miniphocaeibacter halophilus</name>
    <dbReference type="NCBI Taxonomy" id="2931922"/>
    <lineage>
        <taxon>Bacteria</taxon>
        <taxon>Bacillati</taxon>
        <taxon>Bacillota</taxon>
        <taxon>Tissierellia</taxon>
        <taxon>Tissierellales</taxon>
        <taxon>Peptoniphilaceae</taxon>
        <taxon>Miniphocaeibacter</taxon>
    </lineage>
</organism>
<reference evidence="1 2" key="1">
    <citation type="journal article" date="2022" name="Int. J. Syst. Evol. Microbiol.">
        <title>Miniphocaeibacter halophilus sp. nov., an ammonium-tolerant acetate-producing bacterium isolated from a biogas system.</title>
        <authorList>
            <person name="Schnurer A."/>
            <person name="Singh A."/>
            <person name="Bi S."/>
            <person name="Qiao W."/>
            <person name="Westerholm M."/>
        </authorList>
    </citation>
    <scope>NUCLEOTIDE SEQUENCE [LARGE SCALE GENOMIC DNA]</scope>
    <source>
        <strain evidence="1 2">AMB_01</strain>
    </source>
</reference>
<gene>
    <name evidence="1" type="ORF">JFY71_07050</name>
</gene>